<accession>A0A0H2RK36</accession>
<dbReference type="AlphaFoldDB" id="A0A0H2RK36"/>
<dbReference type="GO" id="GO:0043386">
    <property type="term" value="P:mycotoxin biosynthetic process"/>
    <property type="evidence" value="ECO:0007669"/>
    <property type="project" value="InterPro"/>
</dbReference>
<protein>
    <submittedName>
        <fullName evidence="2">Uncharacterized protein</fullName>
    </submittedName>
</protein>
<dbReference type="InterPro" id="IPR021765">
    <property type="entry name" value="UstYa-like"/>
</dbReference>
<dbReference type="EMBL" id="KQ086356">
    <property type="protein sequence ID" value="KLO05141.1"/>
    <property type="molecule type" value="Genomic_DNA"/>
</dbReference>
<evidence type="ECO:0000256" key="1">
    <source>
        <dbReference type="ARBA" id="ARBA00035112"/>
    </source>
</evidence>
<feature type="non-terminal residue" evidence="2">
    <location>
        <position position="117"/>
    </location>
</feature>
<sequence length="117" mass="13749">YQIDTEMGAKEWESLVPADGGIVYWRNNETGELETCTTSLFHQLRCLNVVRLELIRPTRLEMHTPNERLLAHCFNYIRQTNLCRSSLFVEAMSDPFDGVNFTYPRVCKDWRRVYEAA</sequence>
<evidence type="ECO:0000313" key="2">
    <source>
        <dbReference type="EMBL" id="KLO05141.1"/>
    </source>
</evidence>
<dbReference type="OrthoDB" id="3687641at2759"/>
<reference evidence="2 3" key="1">
    <citation type="submission" date="2015-04" db="EMBL/GenBank/DDBJ databases">
        <title>Complete genome sequence of Schizopora paradoxa KUC8140, a cosmopolitan wood degrader in East Asia.</title>
        <authorList>
            <consortium name="DOE Joint Genome Institute"/>
            <person name="Min B."/>
            <person name="Park H."/>
            <person name="Jang Y."/>
            <person name="Kim J.-J."/>
            <person name="Kim K.H."/>
            <person name="Pangilinan J."/>
            <person name="Lipzen A."/>
            <person name="Riley R."/>
            <person name="Grigoriev I.V."/>
            <person name="Spatafora J.W."/>
            <person name="Choi I.-G."/>
        </authorList>
    </citation>
    <scope>NUCLEOTIDE SEQUENCE [LARGE SCALE GENOMIC DNA]</scope>
    <source>
        <strain evidence="2 3">KUC8140</strain>
    </source>
</reference>
<dbReference type="Proteomes" id="UP000053477">
    <property type="component" value="Unassembled WGS sequence"/>
</dbReference>
<name>A0A0H2RK36_9AGAM</name>
<proteinExistence type="inferred from homology"/>
<organism evidence="2 3">
    <name type="scientific">Schizopora paradoxa</name>
    <dbReference type="NCBI Taxonomy" id="27342"/>
    <lineage>
        <taxon>Eukaryota</taxon>
        <taxon>Fungi</taxon>
        <taxon>Dikarya</taxon>
        <taxon>Basidiomycota</taxon>
        <taxon>Agaricomycotina</taxon>
        <taxon>Agaricomycetes</taxon>
        <taxon>Hymenochaetales</taxon>
        <taxon>Schizoporaceae</taxon>
        <taxon>Schizopora</taxon>
    </lineage>
</organism>
<gene>
    <name evidence="2" type="ORF">SCHPADRAFT_802036</name>
</gene>
<evidence type="ECO:0000313" key="3">
    <source>
        <dbReference type="Proteomes" id="UP000053477"/>
    </source>
</evidence>
<dbReference type="Pfam" id="PF11807">
    <property type="entry name" value="UstYa"/>
    <property type="match status" value="1"/>
</dbReference>
<dbReference type="STRING" id="27342.A0A0H2RK36"/>
<feature type="non-terminal residue" evidence="2">
    <location>
        <position position="1"/>
    </location>
</feature>
<comment type="similarity">
    <text evidence="1">Belongs to the ustYa family.</text>
</comment>
<keyword evidence="3" id="KW-1185">Reference proteome</keyword>
<dbReference type="InParanoid" id="A0A0H2RK36"/>